<feature type="compositionally biased region" description="Polar residues" evidence="1">
    <location>
        <begin position="332"/>
        <end position="341"/>
    </location>
</feature>
<feature type="region of interest" description="Disordered" evidence="1">
    <location>
        <begin position="50"/>
        <end position="220"/>
    </location>
</feature>
<dbReference type="Proteomes" id="UP001345013">
    <property type="component" value="Unassembled WGS sequence"/>
</dbReference>
<proteinExistence type="predicted"/>
<evidence type="ECO:0000313" key="4">
    <source>
        <dbReference type="Proteomes" id="UP001345013"/>
    </source>
</evidence>
<accession>A0ABR0JY47</accession>
<feature type="transmembrane region" description="Helical" evidence="2">
    <location>
        <begin position="6"/>
        <end position="29"/>
    </location>
</feature>
<evidence type="ECO:0000256" key="1">
    <source>
        <dbReference type="SAM" id="MobiDB-lite"/>
    </source>
</evidence>
<evidence type="ECO:0000256" key="2">
    <source>
        <dbReference type="SAM" id="Phobius"/>
    </source>
</evidence>
<dbReference type="EMBL" id="JAVRRG010000199">
    <property type="protein sequence ID" value="KAK5077792.1"/>
    <property type="molecule type" value="Genomic_DNA"/>
</dbReference>
<comment type="caution">
    <text evidence="3">The sequence shown here is derived from an EMBL/GenBank/DDBJ whole genome shotgun (WGS) entry which is preliminary data.</text>
</comment>
<feature type="compositionally biased region" description="Basic and acidic residues" evidence="1">
    <location>
        <begin position="160"/>
        <end position="171"/>
    </location>
</feature>
<keyword evidence="2" id="KW-0472">Membrane</keyword>
<organism evidence="3 4">
    <name type="scientific">Lithohypha guttulata</name>
    <dbReference type="NCBI Taxonomy" id="1690604"/>
    <lineage>
        <taxon>Eukaryota</taxon>
        <taxon>Fungi</taxon>
        <taxon>Dikarya</taxon>
        <taxon>Ascomycota</taxon>
        <taxon>Pezizomycotina</taxon>
        <taxon>Eurotiomycetes</taxon>
        <taxon>Chaetothyriomycetidae</taxon>
        <taxon>Chaetothyriales</taxon>
        <taxon>Trichomeriaceae</taxon>
        <taxon>Lithohypha</taxon>
    </lineage>
</organism>
<keyword evidence="4" id="KW-1185">Reference proteome</keyword>
<name>A0ABR0JY47_9EURO</name>
<protein>
    <submittedName>
        <fullName evidence="3">Uncharacterized protein</fullName>
    </submittedName>
</protein>
<feature type="region of interest" description="Disordered" evidence="1">
    <location>
        <begin position="322"/>
        <end position="341"/>
    </location>
</feature>
<sequence>MATNTVPLVTTALIIFAVLFVVSGVFLIVHRYLGYHYRAKLLNDVEQGRTSSKAAPEVPPLRQPRDCAGSQPQHPIISHAQDPGMNGKHDTKPLPPRPPHSPHLPRPQKPAPTARAVPCRGAPNPVRLGLGVHSDLPTPSPNRPAFEQSYFSDDDEEDDNERKEDERDIGRVKSWLPPKAFRSRASRLPSPLQDAETRRVSSQRPQVMKSASRLSQRVSQLRWPPPRTHVEMADVPIVSTPRDLHIDPPPAPTASRMLGSPFQYHRRQSSDKRETVIGPGDQLRPIARLDLRFSRFSAYQATRLSAGVFALRAGGWLPSTRGRPPFHALIGQSATSPTSEV</sequence>
<feature type="compositionally biased region" description="Pro residues" evidence="1">
    <location>
        <begin position="93"/>
        <end position="110"/>
    </location>
</feature>
<gene>
    <name evidence="3" type="ORF">LTR24_009315</name>
</gene>
<evidence type="ECO:0000313" key="3">
    <source>
        <dbReference type="EMBL" id="KAK5077792.1"/>
    </source>
</evidence>
<reference evidence="3 4" key="1">
    <citation type="submission" date="2023-08" db="EMBL/GenBank/DDBJ databases">
        <title>Black Yeasts Isolated from many extreme environments.</title>
        <authorList>
            <person name="Coleine C."/>
            <person name="Stajich J.E."/>
            <person name="Selbmann L."/>
        </authorList>
    </citation>
    <scope>NUCLEOTIDE SEQUENCE [LARGE SCALE GENOMIC DNA]</scope>
    <source>
        <strain evidence="3 4">CCFEE 5885</strain>
    </source>
</reference>
<keyword evidence="2" id="KW-1133">Transmembrane helix</keyword>
<keyword evidence="2" id="KW-0812">Transmembrane</keyword>